<dbReference type="EMBL" id="CALSDN010000002">
    <property type="protein sequence ID" value="CAH6719223.1"/>
    <property type="molecule type" value="Genomic_DNA"/>
</dbReference>
<reference evidence="1" key="1">
    <citation type="submission" date="2022-06" db="EMBL/GenBank/DDBJ databases">
        <authorList>
            <person name="Legras J.-L."/>
            <person name="Devillers H."/>
            <person name="Grondin C."/>
        </authorList>
    </citation>
    <scope>NUCLEOTIDE SEQUENCE</scope>
    <source>
        <strain evidence="1">CLIB 1444</strain>
    </source>
</reference>
<evidence type="ECO:0000313" key="2">
    <source>
        <dbReference type="Proteomes" id="UP001152531"/>
    </source>
</evidence>
<protein>
    <submittedName>
        <fullName evidence="1">Probable nucleolar complex protein 14</fullName>
    </submittedName>
</protein>
<keyword evidence="2" id="KW-1185">Reference proteome</keyword>
<name>A0ACA9Y2Q0_9ASCO</name>
<organism evidence="1 2">
    <name type="scientific">[Candida] jaroonii</name>
    <dbReference type="NCBI Taxonomy" id="467808"/>
    <lineage>
        <taxon>Eukaryota</taxon>
        <taxon>Fungi</taxon>
        <taxon>Dikarya</taxon>
        <taxon>Ascomycota</taxon>
        <taxon>Saccharomycotina</taxon>
        <taxon>Pichiomycetes</taxon>
        <taxon>Debaryomycetaceae</taxon>
        <taxon>Yamadazyma</taxon>
    </lineage>
</organism>
<proteinExistence type="predicted"/>
<comment type="caution">
    <text evidence="1">The sequence shown here is derived from an EMBL/GenBank/DDBJ whole genome shotgun (WGS) entry which is preliminary data.</text>
</comment>
<gene>
    <name evidence="1" type="ORF">CLIB1444_02S03664</name>
</gene>
<dbReference type="Proteomes" id="UP001152531">
    <property type="component" value="Unassembled WGS sequence"/>
</dbReference>
<evidence type="ECO:0000313" key="1">
    <source>
        <dbReference type="EMBL" id="CAH6719223.1"/>
    </source>
</evidence>
<accession>A0ACA9Y2Q0</accession>
<sequence>MAGSQLKKLKAELKSQGLIGQTNIKNKKRPADRDKTKEKLGEIREKFNVFDNKVNRVKRDVTTIEHGKFVTIGKGNVKNTSKTNSFLNKNLKLAYEAHKSRKGRNGKIIDKRFGENSNLGDEDKMLERFIKEREQSSKSKFSLESDDEYDDDEGDFQLTHSGKLLPEDMEEPQEVQEEDLEPARKKTKKEVMAEIIAKSKKYKQERQKLHSQTQQEIDELDDEFQDIMGEFNSKPSANNAFSTKKPEEIEYDNKVRELVYDKRSVPADKTKTDEEKRTEYEEKMKKLEQDRLTRMEGEREAQGDDLDFWESEEEDDQEENKQDLQEEEDEESYEEVEFEDYDTFDTQVSEKGISFINNIIKNYKPHLREGNKARMNKFVSNLFKYLCHSPQNDLIPVLKKLCESYNETLVQTMRDEMLLIQERIETNQLEKSDLIFFVICGFLFSTSDKYHLIVIPNLILMNEVVLNYKHDGIVVFMMDLLLQYQRISKRFIPEINFIIKDLLTKYQKIELKDEEDLMSVDEIFQTNTESKLVNKLFTIIDKVNSQYKDYSILKNLNQSILPLLHNFGNPTKKLTTLIEKLTKINSNIKLIPLKLQSHKQLAIKTFQPKYEENFNPNKVYDNLEQSEVNKLKKLVKRETKNQMKDFRKQNRFEAQEKLKEKVKMYDDYHKKMANIVNSISTIEGKEKNDYAKEKRRRKQ</sequence>